<name>A0A0D3IQ18_EMIH1</name>
<dbReference type="Pfam" id="PF12937">
    <property type="entry name" value="F-box-like"/>
    <property type="match status" value="1"/>
</dbReference>
<organism evidence="2 3">
    <name type="scientific">Emiliania huxleyi (strain CCMP1516)</name>
    <dbReference type="NCBI Taxonomy" id="280463"/>
    <lineage>
        <taxon>Eukaryota</taxon>
        <taxon>Haptista</taxon>
        <taxon>Haptophyta</taxon>
        <taxon>Prymnesiophyceae</taxon>
        <taxon>Isochrysidales</taxon>
        <taxon>Noelaerhabdaceae</taxon>
        <taxon>Emiliania</taxon>
    </lineage>
</organism>
<dbReference type="SUPFAM" id="SSF81383">
    <property type="entry name" value="F-box domain"/>
    <property type="match status" value="1"/>
</dbReference>
<evidence type="ECO:0000313" key="3">
    <source>
        <dbReference type="Proteomes" id="UP000013827"/>
    </source>
</evidence>
<dbReference type="RefSeq" id="XP_005785792.1">
    <property type="nucleotide sequence ID" value="XM_005785735.1"/>
</dbReference>
<dbReference type="GeneID" id="17278634"/>
<reference evidence="2" key="2">
    <citation type="submission" date="2024-10" db="UniProtKB">
        <authorList>
            <consortium name="EnsemblProtists"/>
        </authorList>
    </citation>
    <scope>IDENTIFICATION</scope>
</reference>
<reference evidence="3" key="1">
    <citation type="journal article" date="2013" name="Nature">
        <title>Pan genome of the phytoplankton Emiliania underpins its global distribution.</title>
        <authorList>
            <person name="Read B.A."/>
            <person name="Kegel J."/>
            <person name="Klute M.J."/>
            <person name="Kuo A."/>
            <person name="Lefebvre S.C."/>
            <person name="Maumus F."/>
            <person name="Mayer C."/>
            <person name="Miller J."/>
            <person name="Monier A."/>
            <person name="Salamov A."/>
            <person name="Young J."/>
            <person name="Aguilar M."/>
            <person name="Claverie J.M."/>
            <person name="Frickenhaus S."/>
            <person name="Gonzalez K."/>
            <person name="Herman E.K."/>
            <person name="Lin Y.C."/>
            <person name="Napier J."/>
            <person name="Ogata H."/>
            <person name="Sarno A.F."/>
            <person name="Shmutz J."/>
            <person name="Schroeder D."/>
            <person name="de Vargas C."/>
            <person name="Verret F."/>
            <person name="von Dassow P."/>
            <person name="Valentin K."/>
            <person name="Van de Peer Y."/>
            <person name="Wheeler G."/>
            <person name="Dacks J.B."/>
            <person name="Delwiche C.F."/>
            <person name="Dyhrman S.T."/>
            <person name="Glockner G."/>
            <person name="John U."/>
            <person name="Richards T."/>
            <person name="Worden A.Z."/>
            <person name="Zhang X."/>
            <person name="Grigoriev I.V."/>
            <person name="Allen A.E."/>
            <person name="Bidle K."/>
            <person name="Borodovsky M."/>
            <person name="Bowler C."/>
            <person name="Brownlee C."/>
            <person name="Cock J.M."/>
            <person name="Elias M."/>
            <person name="Gladyshev V.N."/>
            <person name="Groth M."/>
            <person name="Guda C."/>
            <person name="Hadaegh A."/>
            <person name="Iglesias-Rodriguez M.D."/>
            <person name="Jenkins J."/>
            <person name="Jones B.M."/>
            <person name="Lawson T."/>
            <person name="Leese F."/>
            <person name="Lindquist E."/>
            <person name="Lobanov A."/>
            <person name="Lomsadze A."/>
            <person name="Malik S.B."/>
            <person name="Marsh M.E."/>
            <person name="Mackinder L."/>
            <person name="Mock T."/>
            <person name="Mueller-Roeber B."/>
            <person name="Pagarete A."/>
            <person name="Parker M."/>
            <person name="Probert I."/>
            <person name="Quesneville H."/>
            <person name="Raines C."/>
            <person name="Rensing S.A."/>
            <person name="Riano-Pachon D.M."/>
            <person name="Richier S."/>
            <person name="Rokitta S."/>
            <person name="Shiraiwa Y."/>
            <person name="Soanes D.M."/>
            <person name="van der Giezen M."/>
            <person name="Wahlund T.M."/>
            <person name="Williams B."/>
            <person name="Wilson W."/>
            <person name="Wolfe G."/>
            <person name="Wurch L.L."/>
        </authorList>
    </citation>
    <scope>NUCLEOTIDE SEQUENCE</scope>
</reference>
<dbReference type="Proteomes" id="UP000013827">
    <property type="component" value="Unassembled WGS sequence"/>
</dbReference>
<keyword evidence="3" id="KW-1185">Reference proteome</keyword>
<dbReference type="RefSeq" id="XP_005765782.1">
    <property type="nucleotide sequence ID" value="XM_005765725.1"/>
</dbReference>
<dbReference type="AlphaFoldDB" id="A0A0D3IQ18"/>
<proteinExistence type="predicted"/>
<evidence type="ECO:0000259" key="1">
    <source>
        <dbReference type="Pfam" id="PF12937"/>
    </source>
</evidence>
<dbReference type="Gene3D" id="1.20.1280.50">
    <property type="match status" value="1"/>
</dbReference>
<dbReference type="InterPro" id="IPR001810">
    <property type="entry name" value="F-box_dom"/>
</dbReference>
<dbReference type="KEGG" id="ehx:EMIHUDRAFT_445859"/>
<protein>
    <recommendedName>
        <fullName evidence="1">F-box domain-containing protein</fullName>
    </recommendedName>
</protein>
<dbReference type="EnsemblProtists" id="EOD13353">
    <property type="protein sequence ID" value="EOD13353"/>
    <property type="gene ID" value="EMIHUDRAFT_445859"/>
</dbReference>
<feature type="domain" description="F-box" evidence="1">
    <location>
        <begin position="9"/>
        <end position="38"/>
    </location>
</feature>
<dbReference type="GeneID" id="17259503"/>
<dbReference type="EnsemblProtists" id="EOD33363">
    <property type="protein sequence ID" value="EOD33363"/>
    <property type="gene ID" value="EMIHUDRAFT_441650"/>
</dbReference>
<evidence type="ECO:0000313" key="2">
    <source>
        <dbReference type="EnsemblProtists" id="EOD13353"/>
    </source>
</evidence>
<dbReference type="PaxDb" id="2903-EOD13353"/>
<dbReference type="KEGG" id="ehx:EMIHUDRAFT_441650"/>
<dbReference type="InterPro" id="IPR036047">
    <property type="entry name" value="F-box-like_dom_sf"/>
</dbReference>
<dbReference type="HOGENOM" id="CLU_910402_0_0_1"/>
<sequence length="306" mass="33715">MALSWTGGPTGLLAAGAVCRRWNDAAGSNHLWRELCRRDYPAAASLSAVASFQSVYARLARPTQRRRPPPLEQYQFLVRICAGDAVLLDVCKPLSATPYPALGREHRYVHAHIDLAAGAVPEAALESQEALVDFLGELAVRNTRRESPWRLTVSAFRSSDQRCALLIDSGVSEGCVPTDYAGGHEQLEFGDFETRLFSLDAERLALREGVELKAGADLAFLVVRTPAPSWDEGWYLRPELWLKAHLRPYLKAPRELGWALELLLEASGCEAVGDPVHGWAQAGRLDGQLQHELFLQALNEALTMHG</sequence>
<accession>A0A0D3IQ18</accession>